<accession>A0ABQ3EWJ9</accession>
<keyword evidence="3" id="KW-1185">Reference proteome</keyword>
<evidence type="ECO:0000256" key="1">
    <source>
        <dbReference type="SAM" id="MobiDB-lite"/>
    </source>
</evidence>
<gene>
    <name evidence="2" type="ORF">GCM10010347_29370</name>
</gene>
<name>A0ABQ3EWJ9_9ACTN</name>
<evidence type="ECO:0000313" key="3">
    <source>
        <dbReference type="Proteomes" id="UP000642673"/>
    </source>
</evidence>
<organism evidence="2 3">
    <name type="scientific">Streptomyces cirratus</name>
    <dbReference type="NCBI Taxonomy" id="68187"/>
    <lineage>
        <taxon>Bacteria</taxon>
        <taxon>Bacillati</taxon>
        <taxon>Actinomycetota</taxon>
        <taxon>Actinomycetes</taxon>
        <taxon>Kitasatosporales</taxon>
        <taxon>Streptomycetaceae</taxon>
        <taxon>Streptomyces</taxon>
    </lineage>
</organism>
<sequence>MPDPHTAPPTLRAAPGTAGARPAPLPPCPVCAGRAERISWRGRPGEPLVLVFDPCGHHHAAPSPPLLVVAPGTTLDI</sequence>
<proteinExistence type="predicted"/>
<dbReference type="Proteomes" id="UP000642673">
    <property type="component" value="Unassembled WGS sequence"/>
</dbReference>
<evidence type="ECO:0000313" key="2">
    <source>
        <dbReference type="EMBL" id="GHB57346.1"/>
    </source>
</evidence>
<reference evidence="3" key="1">
    <citation type="journal article" date="2019" name="Int. J. Syst. Evol. Microbiol.">
        <title>The Global Catalogue of Microorganisms (GCM) 10K type strain sequencing project: providing services to taxonomists for standard genome sequencing and annotation.</title>
        <authorList>
            <consortium name="The Broad Institute Genomics Platform"/>
            <consortium name="The Broad Institute Genome Sequencing Center for Infectious Disease"/>
            <person name="Wu L."/>
            <person name="Ma J."/>
        </authorList>
    </citation>
    <scope>NUCLEOTIDE SEQUENCE [LARGE SCALE GENOMIC DNA]</scope>
    <source>
        <strain evidence="3">JCM 4738</strain>
    </source>
</reference>
<dbReference type="EMBL" id="BMVP01000004">
    <property type="protein sequence ID" value="GHB57346.1"/>
    <property type="molecule type" value="Genomic_DNA"/>
</dbReference>
<comment type="caution">
    <text evidence="2">The sequence shown here is derived from an EMBL/GenBank/DDBJ whole genome shotgun (WGS) entry which is preliminary data.</text>
</comment>
<dbReference type="RefSeq" id="WP_190184548.1">
    <property type="nucleotide sequence ID" value="NZ_BMVP01000004.1"/>
</dbReference>
<feature type="region of interest" description="Disordered" evidence="1">
    <location>
        <begin position="1"/>
        <end position="24"/>
    </location>
</feature>
<protein>
    <submittedName>
        <fullName evidence="2">Uncharacterized protein</fullName>
    </submittedName>
</protein>
<feature type="compositionally biased region" description="Low complexity" evidence="1">
    <location>
        <begin position="8"/>
        <end position="22"/>
    </location>
</feature>